<protein>
    <submittedName>
        <fullName evidence="1">Uncharacterized protein</fullName>
    </submittedName>
</protein>
<dbReference type="EMBL" id="LWAE01000002">
    <property type="protein sequence ID" value="KZL91936.1"/>
    <property type="molecule type" value="Genomic_DNA"/>
</dbReference>
<dbReference type="PATRIC" id="fig|1121326.3.peg.1724"/>
<dbReference type="Proteomes" id="UP000076603">
    <property type="component" value="Unassembled WGS sequence"/>
</dbReference>
<dbReference type="RefSeq" id="WP_066620923.1">
    <property type="nucleotide sequence ID" value="NZ_FQXL01000004.1"/>
</dbReference>
<organism evidence="1 2">
    <name type="scientific">Clostridium magnum DSM 2767</name>
    <dbReference type="NCBI Taxonomy" id="1121326"/>
    <lineage>
        <taxon>Bacteria</taxon>
        <taxon>Bacillati</taxon>
        <taxon>Bacillota</taxon>
        <taxon>Clostridia</taxon>
        <taxon>Eubacteriales</taxon>
        <taxon>Clostridiaceae</taxon>
        <taxon>Clostridium</taxon>
    </lineage>
</organism>
<evidence type="ECO:0000313" key="2">
    <source>
        <dbReference type="Proteomes" id="UP000076603"/>
    </source>
</evidence>
<sequence>MIYRLKFMDENGEFQFKDFETKQLMDLFIEKNNLKGSWHQWEQLSMIASKNESDFNKGTSVL</sequence>
<dbReference type="OrthoDB" id="1912262at2"/>
<name>A0A161XCB1_9CLOT</name>
<comment type="caution">
    <text evidence="1">The sequence shown here is derived from an EMBL/GenBank/DDBJ whole genome shotgun (WGS) entry which is preliminary data.</text>
</comment>
<keyword evidence="2" id="KW-1185">Reference proteome</keyword>
<evidence type="ECO:0000313" key="1">
    <source>
        <dbReference type="EMBL" id="KZL91936.1"/>
    </source>
</evidence>
<dbReference type="AlphaFoldDB" id="A0A161XCB1"/>
<proteinExistence type="predicted"/>
<gene>
    <name evidence="1" type="ORF">CLMAG_17420</name>
</gene>
<reference evidence="1 2" key="1">
    <citation type="submission" date="2016-04" db="EMBL/GenBank/DDBJ databases">
        <title>Genome sequence of Clostridium magnum DSM 2767.</title>
        <authorList>
            <person name="Poehlein A."/>
            <person name="Uhlig R."/>
            <person name="Fischer R."/>
            <person name="Bahl H."/>
            <person name="Daniel R."/>
        </authorList>
    </citation>
    <scope>NUCLEOTIDE SEQUENCE [LARGE SCALE GENOMIC DNA]</scope>
    <source>
        <strain evidence="1 2">DSM 2767</strain>
    </source>
</reference>
<accession>A0A161XCB1</accession>